<dbReference type="EMBL" id="CP020557">
    <property type="protein sequence ID" value="ARF69361.1"/>
    <property type="molecule type" value="Genomic_DNA"/>
</dbReference>
<dbReference type="RefSeq" id="WP_083041053.1">
    <property type="nucleotide sequence ID" value="NZ_CP020557.1"/>
</dbReference>
<sequence length="358" mass="39244">MNTGKKTAIIAVTANGKALAASISKKYPAGCFVPEKLQSEGFRALKPDFSTGMRLLFQQYDALVCIMAAGIAVRTLAPVISDKLYDPAVVVMDEKGLHAVSLLSGHLGGANELTRKLADITGAAAVITTATDVQRVAALDMIVPSVPAWIPDFRENCKRMNGLLAAGKRVGLYEEIPVEIDRRGFIPVEASWDMNPDELPENLEALIWVTHQYRLPELNLYTVKMVPQTRVLGIGCRKSVEPENMMRAFTEFCIRYNTDPHAFSIIASIDIKKNELAIKQLAEELNCPFITYPAEQLRKVAGKYPASEFVRQTVHVGNVALSSADLASEGRVLTPRFTAYGITMAMGERTRMNNGVKA</sequence>
<dbReference type="Pfam" id="PF01890">
    <property type="entry name" value="CbiG_C"/>
    <property type="match status" value="1"/>
</dbReference>
<name>A0A1V0UW84_9BACL</name>
<dbReference type="AlphaFoldDB" id="A0A1V0UW84"/>
<gene>
    <name evidence="3" type="ORF">B7C51_18385</name>
</gene>
<dbReference type="SUPFAM" id="SSF159672">
    <property type="entry name" value="CbiG N-terminal domain-like"/>
    <property type="match status" value="1"/>
</dbReference>
<dbReference type="InterPro" id="IPR036518">
    <property type="entry name" value="CobE/GbiG_C_sf"/>
</dbReference>
<dbReference type="Gene3D" id="3.40.50.11220">
    <property type="match status" value="1"/>
</dbReference>
<dbReference type="InterPro" id="IPR052553">
    <property type="entry name" value="CbiG_hydrolase"/>
</dbReference>
<dbReference type="Pfam" id="PF11760">
    <property type="entry name" value="CbiG_N"/>
    <property type="match status" value="1"/>
</dbReference>
<feature type="domain" description="CobE/GbiG C-terminal" evidence="1">
    <location>
        <begin position="231"/>
        <end position="346"/>
    </location>
</feature>
<protein>
    <submittedName>
        <fullName evidence="3">Cobalamin biosynthesis protein CbiG</fullName>
    </submittedName>
</protein>
<reference evidence="3 4" key="1">
    <citation type="submission" date="2017-03" db="EMBL/GenBank/DDBJ databases">
        <title>Paenibacillus larvae genome sequencing.</title>
        <authorList>
            <person name="Dingman D.W."/>
        </authorList>
    </citation>
    <scope>NUCLEOTIDE SEQUENCE [LARGE SCALE GENOMIC DNA]</scope>
    <source>
        <strain evidence="3 4">SAG 10367</strain>
    </source>
</reference>
<dbReference type="GO" id="GO:0009236">
    <property type="term" value="P:cobalamin biosynthetic process"/>
    <property type="evidence" value="ECO:0007669"/>
    <property type="project" value="InterPro"/>
</dbReference>
<dbReference type="Gene3D" id="3.30.420.180">
    <property type="entry name" value="CobE/GbiG C-terminal domain"/>
    <property type="match status" value="1"/>
</dbReference>
<accession>A0A1V0UW84</accession>
<dbReference type="InterPro" id="IPR038029">
    <property type="entry name" value="GbiG_N_sf"/>
</dbReference>
<evidence type="ECO:0000259" key="2">
    <source>
        <dbReference type="Pfam" id="PF11760"/>
    </source>
</evidence>
<dbReference type="InterPro" id="IPR021744">
    <property type="entry name" value="CbiG_N"/>
</dbReference>
<feature type="domain" description="Cobalamin synthesis G N-terminal" evidence="2">
    <location>
        <begin position="54"/>
        <end position="132"/>
    </location>
</feature>
<organism evidence="3 4">
    <name type="scientific">Paenibacillus larvae subsp. pulvifaciens</name>
    <dbReference type="NCBI Taxonomy" id="1477"/>
    <lineage>
        <taxon>Bacteria</taxon>
        <taxon>Bacillati</taxon>
        <taxon>Bacillota</taxon>
        <taxon>Bacilli</taxon>
        <taxon>Bacillales</taxon>
        <taxon>Paenibacillaceae</taxon>
        <taxon>Paenibacillus</taxon>
    </lineage>
</organism>
<evidence type="ECO:0000259" key="1">
    <source>
        <dbReference type="Pfam" id="PF01890"/>
    </source>
</evidence>
<evidence type="ECO:0000313" key="3">
    <source>
        <dbReference type="EMBL" id="ARF69361.1"/>
    </source>
</evidence>
<dbReference type="InterPro" id="IPR002750">
    <property type="entry name" value="CobE/GbiG_C"/>
</dbReference>
<dbReference type="Proteomes" id="UP000192727">
    <property type="component" value="Chromosome"/>
</dbReference>
<dbReference type="PANTHER" id="PTHR37477">
    <property type="entry name" value="COBALT-PRECORRIN-5A HYDROLASE"/>
    <property type="match status" value="1"/>
</dbReference>
<proteinExistence type="predicted"/>
<evidence type="ECO:0000313" key="4">
    <source>
        <dbReference type="Proteomes" id="UP000192727"/>
    </source>
</evidence>
<dbReference type="PANTHER" id="PTHR37477:SF1">
    <property type="entry name" value="COBALT-PRECORRIN-5A HYDROLASE"/>
    <property type="match status" value="1"/>
</dbReference>
<dbReference type="SUPFAM" id="SSF159664">
    <property type="entry name" value="CobE/GbiG C-terminal domain-like"/>
    <property type="match status" value="1"/>
</dbReference>